<evidence type="ECO:0000313" key="2">
    <source>
        <dbReference type="Proteomes" id="UP000187735"/>
    </source>
</evidence>
<dbReference type="Proteomes" id="UP000187735">
    <property type="component" value="Chromosome"/>
</dbReference>
<evidence type="ECO:0000313" key="1">
    <source>
        <dbReference type="EMBL" id="APZ92153.1"/>
    </source>
</evidence>
<accession>A0A1P8WDL6</accession>
<reference evidence="1 2" key="1">
    <citation type="journal article" date="2016" name="Front. Microbiol.">
        <title>Fuerstia marisgermanicae gen. nov., sp. nov., an Unusual Member of the Phylum Planctomycetes from the German Wadden Sea.</title>
        <authorList>
            <person name="Kohn T."/>
            <person name="Heuer A."/>
            <person name="Jogler M."/>
            <person name="Vollmers J."/>
            <person name="Boedeker C."/>
            <person name="Bunk B."/>
            <person name="Rast P."/>
            <person name="Borchert D."/>
            <person name="Glockner I."/>
            <person name="Freese H.M."/>
            <person name="Klenk H.P."/>
            <person name="Overmann J."/>
            <person name="Kaster A.K."/>
            <person name="Rohde M."/>
            <person name="Wiegand S."/>
            <person name="Jogler C."/>
        </authorList>
    </citation>
    <scope>NUCLEOTIDE SEQUENCE [LARGE SCALE GENOMIC DNA]</scope>
    <source>
        <strain evidence="1 2">NH11</strain>
    </source>
</reference>
<evidence type="ECO:0008006" key="3">
    <source>
        <dbReference type="Google" id="ProtNLM"/>
    </source>
</evidence>
<name>A0A1P8WDL6_9PLAN</name>
<dbReference type="OrthoDB" id="238106at2"/>
<dbReference type="STRING" id="1891926.Fuma_01760"/>
<protein>
    <recommendedName>
        <fullName evidence="3">DUF1207 domain-containing protein</fullName>
    </recommendedName>
</protein>
<dbReference type="KEGG" id="fmr:Fuma_01760"/>
<dbReference type="InterPro" id="IPR009599">
    <property type="entry name" value="DUF1207"/>
</dbReference>
<organism evidence="1 2">
    <name type="scientific">Fuerstiella marisgermanici</name>
    <dbReference type="NCBI Taxonomy" id="1891926"/>
    <lineage>
        <taxon>Bacteria</taxon>
        <taxon>Pseudomonadati</taxon>
        <taxon>Planctomycetota</taxon>
        <taxon>Planctomycetia</taxon>
        <taxon>Planctomycetales</taxon>
        <taxon>Planctomycetaceae</taxon>
        <taxon>Fuerstiella</taxon>
    </lineage>
</organism>
<dbReference type="RefSeq" id="WP_077023813.1">
    <property type="nucleotide sequence ID" value="NZ_CP017641.1"/>
</dbReference>
<proteinExistence type="predicted"/>
<dbReference type="AlphaFoldDB" id="A0A1P8WDL6"/>
<dbReference type="EMBL" id="CP017641">
    <property type="protein sequence ID" value="APZ92153.1"/>
    <property type="molecule type" value="Genomic_DNA"/>
</dbReference>
<sequence>MSLITRQTSQSAMRYVFAVALGWVATHPVAGFCQAETDNAPTVVFDTRNVEDVFNSPTAPLESVAAAIEQPVSYSQPACFEPFNNQPQDCYPNSVLPVGLLYRSYIAGPHEPRMGTVAHYDLSDKSWRWDSTLGGRVGIYRRDQPPRMNLDAWQIDLEGAVMVRLDPNEKMDLESSDYRFGLLWTGRLDRISYKAGYFHVSSHVGDEYQIKNPGFQRVNYVRENLIVGTSFDATPEWRLYGEIAWAIAVSGGAKPLQFQFGTEYAKQASRPQAGAPFAALNFQMRQEVNFAAGVTAMTGWQWKGPVTGRTLRTGLQYFNGPSNQYEFYQRFDNQLGAGIWLDY</sequence>
<gene>
    <name evidence="1" type="ORF">Fuma_01760</name>
</gene>
<keyword evidence="2" id="KW-1185">Reference proteome</keyword>
<dbReference type="Pfam" id="PF06727">
    <property type="entry name" value="DUF1207"/>
    <property type="match status" value="1"/>
</dbReference>